<dbReference type="InterPro" id="IPR051677">
    <property type="entry name" value="AfsR-DnrI-RedD_regulator"/>
</dbReference>
<evidence type="ECO:0000256" key="2">
    <source>
        <dbReference type="ARBA" id="ARBA00023012"/>
    </source>
</evidence>
<evidence type="ECO:0000256" key="5">
    <source>
        <dbReference type="ARBA" id="ARBA00023163"/>
    </source>
</evidence>
<dbReference type="Pfam" id="PF03704">
    <property type="entry name" value="BTAD"/>
    <property type="match status" value="1"/>
</dbReference>
<dbReference type="PANTHER" id="PTHR35807">
    <property type="entry name" value="TRANSCRIPTIONAL REGULATOR REDD-RELATED"/>
    <property type="match status" value="1"/>
</dbReference>
<dbReference type="eggNOG" id="COG3903">
    <property type="taxonomic scope" value="Bacteria"/>
</dbReference>
<evidence type="ECO:0000256" key="6">
    <source>
        <dbReference type="PROSITE-ProRule" id="PRU01091"/>
    </source>
</evidence>
<dbReference type="Proteomes" id="UP000000377">
    <property type="component" value="Chromosome"/>
</dbReference>
<dbReference type="GO" id="GO:0000160">
    <property type="term" value="P:phosphorelay signal transduction system"/>
    <property type="evidence" value="ECO:0007669"/>
    <property type="project" value="UniProtKB-KW"/>
</dbReference>
<dbReference type="SMART" id="SM01043">
    <property type="entry name" value="BTAD"/>
    <property type="match status" value="1"/>
</dbReference>
<dbReference type="InterPro" id="IPR005158">
    <property type="entry name" value="BTAD"/>
</dbReference>
<dbReference type="SMART" id="SM00862">
    <property type="entry name" value="Trans_reg_C"/>
    <property type="match status" value="1"/>
</dbReference>
<dbReference type="InterPro" id="IPR001867">
    <property type="entry name" value="OmpR/PhoB-type_DNA-bd"/>
</dbReference>
<protein>
    <submittedName>
        <fullName evidence="8">Regulatory protein</fullName>
    </submittedName>
</protein>
<dbReference type="Gene3D" id="1.25.40.10">
    <property type="entry name" value="Tetratricopeptide repeat domain"/>
    <property type="match status" value="1"/>
</dbReference>
<gene>
    <name evidence="8" type="ordered locus">SBI_01006</name>
</gene>
<dbReference type="Gene3D" id="1.10.10.10">
    <property type="entry name" value="Winged helix-like DNA-binding domain superfamily/Winged helix DNA-binding domain"/>
    <property type="match status" value="1"/>
</dbReference>
<dbReference type="GO" id="GO:0006355">
    <property type="term" value="P:regulation of DNA-templated transcription"/>
    <property type="evidence" value="ECO:0007669"/>
    <property type="project" value="InterPro"/>
</dbReference>
<dbReference type="STRING" id="749414.SBI_01006"/>
<comment type="similarity">
    <text evidence="1">Belongs to the AfsR/DnrI/RedD regulatory family.</text>
</comment>
<sequence length="720" mass="77581">MRGTAFSRACTERQWERPAVFLMVYATAAARLGEPPAVTARQFHRWRQPGPPCPQPSAQRVLEEMFGTPLHHLGFDVPEHRRRDTAAPPVAAAVPPPAALRFTVLGPVRVRRGDETLAAGRPQERALLCALLMRRGHTATAQELMDAVWGGKPPGRALATLRTYAFQLRKTLGPRALVSDSGGYALHMPPEALDLVVCEGYEAQARIARAAGELPRARTLLRKALDLWDGEPLGGVPGPYAQAQRARLTEWRLTLLQARLELDLELGHHTAAIVELTALSVEYPLRERLRALQMLALYRGGRQAEALRVYTDTRHLLAEELGVDPGPELTELYQNVLCASPALAHPTVVRRRPPAKDTVPYASPRPAQLPAESADFTGRAALVHRLAEQLPRAQGAVMPVLAVRGLGGVGKTALALRVAHTVRGHFPDGQLYADLLGHRAGPAQPGPARPGAVLAAFLRALGIPAAAVPEGTPERAALYRSTLAGRRVLVLLDNAHDGPQIRPLLPGAPGCAALVTSRARLADLDGARPLDLDVMTPEEALTLFTRAIGEERAEAEPAACRETVAACGFLPLAIRIAAARLSARPAWTVSALAARLADERGRLDELRIGDLTVASCFASAYRRLRPDQARAFRLLALADGPDLSLPVAAELLGRDRHDPDVEPLLDSLVDSGLLESPAPGHYRYHALIRLYARRRAGTDADAAVRGGGDQLLTATPLKNV</sequence>
<dbReference type="SUPFAM" id="SSF46894">
    <property type="entry name" value="C-terminal effector domain of the bipartite response regulators"/>
    <property type="match status" value="1"/>
</dbReference>
<dbReference type="PATRIC" id="fig|749414.3.peg.1028"/>
<dbReference type="SUPFAM" id="SSF52540">
    <property type="entry name" value="P-loop containing nucleoside triphosphate hydrolases"/>
    <property type="match status" value="1"/>
</dbReference>
<dbReference type="InterPro" id="IPR027417">
    <property type="entry name" value="P-loop_NTPase"/>
</dbReference>
<dbReference type="PRINTS" id="PR00364">
    <property type="entry name" value="DISEASERSIST"/>
</dbReference>
<organism evidence="8 9">
    <name type="scientific">Streptomyces bingchenggensis (strain BCW-1)</name>
    <dbReference type="NCBI Taxonomy" id="749414"/>
    <lineage>
        <taxon>Bacteria</taxon>
        <taxon>Bacillati</taxon>
        <taxon>Actinomycetota</taxon>
        <taxon>Actinomycetes</taxon>
        <taxon>Kitasatosporales</taxon>
        <taxon>Streptomycetaceae</taxon>
        <taxon>Streptomyces</taxon>
    </lineage>
</organism>
<proteinExistence type="inferred from homology"/>
<evidence type="ECO:0000259" key="7">
    <source>
        <dbReference type="PROSITE" id="PS51755"/>
    </source>
</evidence>
<dbReference type="GO" id="GO:0003677">
    <property type="term" value="F:DNA binding"/>
    <property type="evidence" value="ECO:0007669"/>
    <property type="project" value="UniProtKB-UniRule"/>
</dbReference>
<dbReference type="PROSITE" id="PS51755">
    <property type="entry name" value="OMPR_PHOB"/>
    <property type="match status" value="1"/>
</dbReference>
<feature type="DNA-binding region" description="OmpR/PhoB-type" evidence="6">
    <location>
        <begin position="89"/>
        <end position="188"/>
    </location>
</feature>
<dbReference type="InterPro" id="IPR011990">
    <property type="entry name" value="TPR-like_helical_dom_sf"/>
</dbReference>
<dbReference type="eggNOG" id="COG3629">
    <property type="taxonomic scope" value="Bacteria"/>
</dbReference>
<dbReference type="HOGENOM" id="CLU_004665_6_0_11"/>
<name>D7C7W6_STRBB</name>
<dbReference type="InterPro" id="IPR036388">
    <property type="entry name" value="WH-like_DNA-bd_sf"/>
</dbReference>
<accession>D7C7W6</accession>
<dbReference type="EMBL" id="CP002047">
    <property type="protein sequence ID" value="ADI04127.1"/>
    <property type="molecule type" value="Genomic_DNA"/>
</dbReference>
<evidence type="ECO:0000256" key="1">
    <source>
        <dbReference type="ARBA" id="ARBA00005820"/>
    </source>
</evidence>
<keyword evidence="2" id="KW-0902">Two-component regulatory system</keyword>
<dbReference type="PANTHER" id="PTHR35807:SF1">
    <property type="entry name" value="TRANSCRIPTIONAL REGULATOR REDD"/>
    <property type="match status" value="1"/>
</dbReference>
<dbReference type="Gene3D" id="3.40.50.300">
    <property type="entry name" value="P-loop containing nucleotide triphosphate hydrolases"/>
    <property type="match status" value="1"/>
</dbReference>
<dbReference type="Pfam" id="PF00486">
    <property type="entry name" value="Trans_reg_C"/>
    <property type="match status" value="1"/>
</dbReference>
<reference evidence="8 9" key="1">
    <citation type="journal article" date="2010" name="J. Bacteriol.">
        <title>Genome sequence of the milbemycin-producing bacterium Streptomyces bingchenggensis.</title>
        <authorList>
            <person name="Wang X.J."/>
            <person name="Yan Y.J."/>
            <person name="Zhang B."/>
            <person name="An J."/>
            <person name="Wang J.J."/>
            <person name="Tian J."/>
            <person name="Jiang L."/>
            <person name="Chen Y.H."/>
            <person name="Huang S.X."/>
            <person name="Yin M."/>
            <person name="Zhang J."/>
            <person name="Gao A.L."/>
            <person name="Liu C.X."/>
            <person name="Zhu Z.X."/>
            <person name="Xiang W.S."/>
        </authorList>
    </citation>
    <scope>NUCLEOTIDE SEQUENCE [LARGE SCALE GENOMIC DNA]</scope>
    <source>
        <strain evidence="8 9">BCW-1</strain>
    </source>
</reference>
<evidence type="ECO:0000256" key="4">
    <source>
        <dbReference type="ARBA" id="ARBA00023125"/>
    </source>
</evidence>
<keyword evidence="4 6" id="KW-0238">DNA-binding</keyword>
<dbReference type="CDD" id="cd15831">
    <property type="entry name" value="BTAD"/>
    <property type="match status" value="1"/>
</dbReference>
<evidence type="ECO:0000313" key="9">
    <source>
        <dbReference type="Proteomes" id="UP000000377"/>
    </source>
</evidence>
<feature type="domain" description="OmpR/PhoB-type" evidence="7">
    <location>
        <begin position="89"/>
        <end position="188"/>
    </location>
</feature>
<keyword evidence="5" id="KW-0804">Transcription</keyword>
<dbReference type="GO" id="GO:0043531">
    <property type="term" value="F:ADP binding"/>
    <property type="evidence" value="ECO:0007669"/>
    <property type="project" value="InterPro"/>
</dbReference>
<dbReference type="InterPro" id="IPR016032">
    <property type="entry name" value="Sig_transdc_resp-reg_C-effctor"/>
</dbReference>
<dbReference type="KEGG" id="sbh:SBI_01006"/>
<evidence type="ECO:0000256" key="3">
    <source>
        <dbReference type="ARBA" id="ARBA00023015"/>
    </source>
</evidence>
<dbReference type="AlphaFoldDB" id="D7C7W6"/>
<keyword evidence="9" id="KW-1185">Reference proteome</keyword>
<evidence type="ECO:0000313" key="8">
    <source>
        <dbReference type="EMBL" id="ADI04127.1"/>
    </source>
</evidence>
<dbReference type="SUPFAM" id="SSF48452">
    <property type="entry name" value="TPR-like"/>
    <property type="match status" value="1"/>
</dbReference>
<keyword evidence="3" id="KW-0805">Transcription regulation</keyword>